<feature type="domain" description="Paired" evidence="2">
    <location>
        <begin position="21"/>
        <end position="100"/>
    </location>
</feature>
<organism evidence="3 4">
    <name type="scientific">Hydra vulgaris</name>
    <name type="common">Hydra</name>
    <name type="synonym">Hydra attenuata</name>
    <dbReference type="NCBI Taxonomy" id="6087"/>
    <lineage>
        <taxon>Eukaryota</taxon>
        <taxon>Metazoa</taxon>
        <taxon>Cnidaria</taxon>
        <taxon>Hydrozoa</taxon>
        <taxon>Hydroidolina</taxon>
        <taxon>Anthoathecata</taxon>
        <taxon>Aplanulata</taxon>
        <taxon>Hydridae</taxon>
        <taxon>Hydra</taxon>
    </lineage>
</organism>
<dbReference type="PANTHER" id="PTHR46068:SF1">
    <property type="entry name" value="TRANSPOSASE IS30-LIKE HTH DOMAIN-CONTAINING PROTEIN"/>
    <property type="match status" value="1"/>
</dbReference>
<dbReference type="PANTHER" id="PTHR46068">
    <property type="entry name" value="PROTEIN CBG27172"/>
    <property type="match status" value="1"/>
</dbReference>
<sequence length="191" mass="22761">MFVLFFRKNVYNQTRYFSSIEQGRRVKEIAQLLNIKHHQTVSKVIKRYQETRSYEDRVRSGRPRTSNTPANRNKILGRIKRNPRTQKNSTRKMTIAVGISEGSVQIILKEAELKARKHVTAQLLTEEMKRKRLNRCRKLLKRFGTGRHRKILFSDEKWFNVEQAHNNQNDRSWSKEPLPLEKIIISHQQKP</sequence>
<keyword evidence="3" id="KW-1185">Reference proteome</keyword>
<dbReference type="Pfam" id="PF00292">
    <property type="entry name" value="PAX"/>
    <property type="match status" value="1"/>
</dbReference>
<protein>
    <submittedName>
        <fullName evidence="4">Uncharacterized protein LOC136080150</fullName>
    </submittedName>
</protein>
<accession>A0ABM4BUH8</accession>
<evidence type="ECO:0000256" key="1">
    <source>
        <dbReference type="SAM" id="MobiDB-lite"/>
    </source>
</evidence>
<feature type="region of interest" description="Disordered" evidence="1">
    <location>
        <begin position="52"/>
        <end position="71"/>
    </location>
</feature>
<name>A0ABM4BUH8_HYDVU</name>
<dbReference type="InterPro" id="IPR009057">
    <property type="entry name" value="Homeodomain-like_sf"/>
</dbReference>
<dbReference type="InterPro" id="IPR001523">
    <property type="entry name" value="Paired_dom"/>
</dbReference>
<dbReference type="InterPro" id="IPR036397">
    <property type="entry name" value="RNaseH_sf"/>
</dbReference>
<dbReference type="SUPFAM" id="SSF46689">
    <property type="entry name" value="Homeodomain-like"/>
    <property type="match status" value="1"/>
</dbReference>
<evidence type="ECO:0000313" key="3">
    <source>
        <dbReference type="Proteomes" id="UP001652625"/>
    </source>
</evidence>
<dbReference type="Gene3D" id="3.30.420.10">
    <property type="entry name" value="Ribonuclease H-like superfamily/Ribonuclease H"/>
    <property type="match status" value="1"/>
</dbReference>
<dbReference type="GeneID" id="136080150"/>
<reference evidence="4" key="1">
    <citation type="submission" date="2025-08" db="UniProtKB">
        <authorList>
            <consortium name="RefSeq"/>
        </authorList>
    </citation>
    <scope>IDENTIFICATION</scope>
</reference>
<dbReference type="RefSeq" id="XP_065652835.1">
    <property type="nucleotide sequence ID" value="XM_065796763.1"/>
</dbReference>
<gene>
    <name evidence="4" type="primary">LOC136080150</name>
</gene>
<proteinExistence type="predicted"/>
<evidence type="ECO:0000259" key="2">
    <source>
        <dbReference type="Pfam" id="PF00292"/>
    </source>
</evidence>
<dbReference type="Proteomes" id="UP001652625">
    <property type="component" value="Chromosome 05"/>
</dbReference>
<evidence type="ECO:0000313" key="4">
    <source>
        <dbReference type="RefSeq" id="XP_065652835.1"/>
    </source>
</evidence>